<proteinExistence type="predicted"/>
<reference evidence="2 3" key="1">
    <citation type="journal article" date="2019" name="Sci. Rep.">
        <title>Orb-weaving spider Araneus ventricosus genome elucidates the spidroin gene catalogue.</title>
        <authorList>
            <person name="Kono N."/>
            <person name="Nakamura H."/>
            <person name="Ohtoshi R."/>
            <person name="Moran D.A.P."/>
            <person name="Shinohara A."/>
            <person name="Yoshida Y."/>
            <person name="Fujiwara M."/>
            <person name="Mori M."/>
            <person name="Tomita M."/>
            <person name="Arakawa K."/>
        </authorList>
    </citation>
    <scope>NUCLEOTIDE SEQUENCE [LARGE SCALE GENOMIC DNA]</scope>
</reference>
<dbReference type="AlphaFoldDB" id="A0A4Y2NHY0"/>
<keyword evidence="3" id="KW-1185">Reference proteome</keyword>
<protein>
    <submittedName>
        <fullName evidence="2">Uncharacterized protein</fullName>
    </submittedName>
</protein>
<organism evidence="2 3">
    <name type="scientific">Araneus ventricosus</name>
    <name type="common">Orbweaver spider</name>
    <name type="synonym">Epeira ventricosa</name>
    <dbReference type="NCBI Taxonomy" id="182803"/>
    <lineage>
        <taxon>Eukaryota</taxon>
        <taxon>Metazoa</taxon>
        <taxon>Ecdysozoa</taxon>
        <taxon>Arthropoda</taxon>
        <taxon>Chelicerata</taxon>
        <taxon>Arachnida</taxon>
        <taxon>Araneae</taxon>
        <taxon>Araneomorphae</taxon>
        <taxon>Entelegynae</taxon>
        <taxon>Araneoidea</taxon>
        <taxon>Araneidae</taxon>
        <taxon>Araneus</taxon>
    </lineage>
</organism>
<evidence type="ECO:0000313" key="2">
    <source>
        <dbReference type="EMBL" id="GBN38502.1"/>
    </source>
</evidence>
<accession>A0A4Y2NHY0</accession>
<comment type="caution">
    <text evidence="2">The sequence shown here is derived from an EMBL/GenBank/DDBJ whole genome shotgun (WGS) entry which is preliminary data.</text>
</comment>
<dbReference type="EMBL" id="BGPR01009192">
    <property type="protein sequence ID" value="GBN38502.1"/>
    <property type="molecule type" value="Genomic_DNA"/>
</dbReference>
<sequence>MIKDIDAKRVVTDEEEASHAEEAGVCTAEEKTDIQELVELCNEANNNNYHIAGPSKNIPSPFKRALFWLQKEDDKKNRFIQHKISRFNIHNAPNRT</sequence>
<feature type="region of interest" description="Disordered" evidence="1">
    <location>
        <begin position="1"/>
        <end position="25"/>
    </location>
</feature>
<name>A0A4Y2NHY0_ARAVE</name>
<evidence type="ECO:0000256" key="1">
    <source>
        <dbReference type="SAM" id="MobiDB-lite"/>
    </source>
</evidence>
<gene>
    <name evidence="2" type="ORF">AVEN_269930_1</name>
</gene>
<evidence type="ECO:0000313" key="3">
    <source>
        <dbReference type="Proteomes" id="UP000499080"/>
    </source>
</evidence>
<dbReference type="Proteomes" id="UP000499080">
    <property type="component" value="Unassembled WGS sequence"/>
</dbReference>